<evidence type="ECO:0000313" key="3">
    <source>
        <dbReference type="Proteomes" id="UP000053562"/>
    </source>
</evidence>
<dbReference type="EMBL" id="KQ234503">
    <property type="protein sequence ID" value="KMZ77107.1"/>
    <property type="molecule type" value="Genomic_DNA"/>
</dbReference>
<accession>A0A0J9S502</accession>
<reference evidence="2 3" key="1">
    <citation type="submission" date="2011-08" db="EMBL/GenBank/DDBJ databases">
        <title>The Genome Sequence of Plasmodium vivax India VII.</title>
        <authorList>
            <consortium name="The Broad Institute Genome Sequencing Platform"/>
            <consortium name="The Broad Institute Genome Sequencing Center for Infectious Disease"/>
            <person name="Neafsey D."/>
            <person name="Carlton J."/>
            <person name="Barnwell J."/>
            <person name="Collins W."/>
            <person name="Escalante A."/>
            <person name="Mullikin J."/>
            <person name="Saul A."/>
            <person name="Guigo R."/>
            <person name="Camara F."/>
            <person name="Young S.K."/>
            <person name="Zeng Q."/>
            <person name="Gargeya S."/>
            <person name="Fitzgerald M."/>
            <person name="Haas B."/>
            <person name="Abouelleil A."/>
            <person name="Alvarado L."/>
            <person name="Arachchi H.M."/>
            <person name="Berlin A."/>
            <person name="Brown A."/>
            <person name="Chapman S.B."/>
            <person name="Chen Z."/>
            <person name="Dunbar C."/>
            <person name="Freedman E."/>
            <person name="Gearin G."/>
            <person name="Gellesch M."/>
            <person name="Goldberg J."/>
            <person name="Griggs A."/>
            <person name="Gujja S."/>
            <person name="Heiman D."/>
            <person name="Howarth C."/>
            <person name="Larson L."/>
            <person name="Lui A."/>
            <person name="MacDonald P.J.P."/>
            <person name="Montmayeur A."/>
            <person name="Murphy C."/>
            <person name="Neiman D."/>
            <person name="Pearson M."/>
            <person name="Priest M."/>
            <person name="Roberts A."/>
            <person name="Saif S."/>
            <person name="Shea T."/>
            <person name="Shenoy N."/>
            <person name="Sisk P."/>
            <person name="Stolte C."/>
            <person name="Sykes S."/>
            <person name="Wortman J."/>
            <person name="Nusbaum C."/>
            <person name="Birren B."/>
        </authorList>
    </citation>
    <scope>NUCLEOTIDE SEQUENCE [LARGE SCALE GENOMIC DNA]</scope>
    <source>
        <strain evidence="2 3">India VII</strain>
    </source>
</reference>
<protein>
    <recommendedName>
        <fullName evidence="4">Variable surface protein Vir4</fullName>
    </recommendedName>
</protein>
<dbReference type="AlphaFoldDB" id="A0A0J9S502"/>
<name>A0A0J9S502_PLAVI</name>
<gene>
    <name evidence="2" type="ORF">PVIIG_05610</name>
</gene>
<organism evidence="2 3">
    <name type="scientific">Plasmodium vivax India VII</name>
    <dbReference type="NCBI Taxonomy" id="1077284"/>
    <lineage>
        <taxon>Eukaryota</taxon>
        <taxon>Sar</taxon>
        <taxon>Alveolata</taxon>
        <taxon>Apicomplexa</taxon>
        <taxon>Aconoidasida</taxon>
        <taxon>Haemosporida</taxon>
        <taxon>Plasmodiidae</taxon>
        <taxon>Plasmodium</taxon>
        <taxon>Plasmodium (Plasmodium)</taxon>
    </lineage>
</organism>
<evidence type="ECO:0000313" key="2">
    <source>
        <dbReference type="EMBL" id="KMZ77107.1"/>
    </source>
</evidence>
<evidence type="ECO:0008006" key="4">
    <source>
        <dbReference type="Google" id="ProtNLM"/>
    </source>
</evidence>
<dbReference type="Pfam" id="PF05795">
    <property type="entry name" value="Plasmodium_Vir"/>
    <property type="match status" value="1"/>
</dbReference>
<dbReference type="Proteomes" id="UP000053562">
    <property type="component" value="Unassembled WGS sequence"/>
</dbReference>
<sequence>MDMESDDLQDYHEECSKIKVKNKENEMIPICKKYLRFIDKSKSWGDVKYGYNVSLLLNYWIYKKLTEIYGDKNSQDIMLGFVDLQMRWRYFNKSRDKEPYYEKCKPDDELVNHTDWENRKALYDYCVNYDYLSMMANSLDKECEYYKKIQEKKSLYEHFESECLPPKNDCPNFFVQCEPYNPKYVLHKLHCHAEMQKAASETLGQSPGTRYTAEPNQGHEGDGGPFQFQAAGAVTQDTPSTSQPSDIKTKVANSVLGAAPVLFTGTMLYRYTPLGPWIRRFGGANTNSMSAMGGVSPYMQETGEMFSDNEANYISYQPM</sequence>
<evidence type="ECO:0000256" key="1">
    <source>
        <dbReference type="SAM" id="MobiDB-lite"/>
    </source>
</evidence>
<dbReference type="OrthoDB" id="387297at2759"/>
<proteinExistence type="predicted"/>
<feature type="region of interest" description="Disordered" evidence="1">
    <location>
        <begin position="202"/>
        <end position="228"/>
    </location>
</feature>
<dbReference type="InterPro" id="IPR008780">
    <property type="entry name" value="Plasmodium_Vir"/>
</dbReference>